<feature type="compositionally biased region" description="Low complexity" evidence="1">
    <location>
        <begin position="58"/>
        <end position="126"/>
    </location>
</feature>
<evidence type="ECO:0000313" key="3">
    <source>
        <dbReference type="Proteomes" id="UP000324705"/>
    </source>
</evidence>
<dbReference type="Gramene" id="TRITD1Av1G029550.1">
    <property type="protein sequence ID" value="TRITD1Av1G029550.1"/>
    <property type="gene ID" value="TRITD1Av1G029550"/>
</dbReference>
<evidence type="ECO:0000256" key="1">
    <source>
        <dbReference type="SAM" id="MobiDB-lite"/>
    </source>
</evidence>
<protein>
    <submittedName>
        <fullName evidence="2">Uncharacterized protein</fullName>
    </submittedName>
</protein>
<name>A0A9R0PYK5_TRITD</name>
<keyword evidence="3" id="KW-1185">Reference proteome</keyword>
<evidence type="ECO:0000313" key="2">
    <source>
        <dbReference type="EMBL" id="VAH01991.1"/>
    </source>
</evidence>
<dbReference type="Proteomes" id="UP000324705">
    <property type="component" value="Chromosome 1A"/>
</dbReference>
<feature type="compositionally biased region" description="Polar residues" evidence="1">
    <location>
        <begin position="42"/>
        <end position="57"/>
    </location>
</feature>
<feature type="region of interest" description="Disordered" evidence="1">
    <location>
        <begin position="25"/>
        <end position="131"/>
    </location>
</feature>
<dbReference type="AlphaFoldDB" id="A0A9R0PYK5"/>
<dbReference type="EMBL" id="LT934111">
    <property type="protein sequence ID" value="VAH01991.1"/>
    <property type="molecule type" value="Genomic_DNA"/>
</dbReference>
<sequence length="289" mass="30276">MFIPLCSSVSAHPLPYELRAQRSISLSPKPQPQPPLRYVPAQWSTGNPMSSISVTSGSPASAARPSEFSAPSSPASSPTYPTYSSSLPTSSDASRSSPASSPATSPGFSTSSSPRPSSTSSAIPPSWKGTTCCSCSPSPPSTATRAPAGRGPWPSHASLDASIATSASGTAPPSCWLSPPSELTPPSSGPPGGRSACSMLRARSSCRCDCWAGPRASPGRCTSPCCKASLVVMLIKLSFYWPIKLFFGIIKLDNSATVLFGLLVVELCLRCMRLLVLDMCFYGWIYLVW</sequence>
<dbReference type="OMA" id="TCENVIN"/>
<accession>A0A9R0PYK5</accession>
<gene>
    <name evidence="2" type="ORF">TRITD_1Av1G029550</name>
</gene>
<organism evidence="2 3">
    <name type="scientific">Triticum turgidum subsp. durum</name>
    <name type="common">Durum wheat</name>
    <name type="synonym">Triticum durum</name>
    <dbReference type="NCBI Taxonomy" id="4567"/>
    <lineage>
        <taxon>Eukaryota</taxon>
        <taxon>Viridiplantae</taxon>
        <taxon>Streptophyta</taxon>
        <taxon>Embryophyta</taxon>
        <taxon>Tracheophyta</taxon>
        <taxon>Spermatophyta</taxon>
        <taxon>Magnoliopsida</taxon>
        <taxon>Liliopsida</taxon>
        <taxon>Poales</taxon>
        <taxon>Poaceae</taxon>
        <taxon>BOP clade</taxon>
        <taxon>Pooideae</taxon>
        <taxon>Triticodae</taxon>
        <taxon>Triticeae</taxon>
        <taxon>Triticinae</taxon>
        <taxon>Triticum</taxon>
    </lineage>
</organism>
<reference evidence="2 3" key="1">
    <citation type="submission" date="2017-09" db="EMBL/GenBank/DDBJ databases">
        <authorList>
            <consortium name="International Durum Wheat Genome Sequencing Consortium (IDWGSC)"/>
            <person name="Milanesi L."/>
        </authorList>
    </citation>
    <scope>NUCLEOTIDE SEQUENCE [LARGE SCALE GENOMIC DNA]</scope>
    <source>
        <strain evidence="3">cv. Svevo</strain>
    </source>
</reference>
<proteinExistence type="predicted"/>